<evidence type="ECO:0000256" key="1">
    <source>
        <dbReference type="ARBA" id="ARBA00009156"/>
    </source>
</evidence>
<evidence type="ECO:0000313" key="7">
    <source>
        <dbReference type="EMBL" id="PSK95909.1"/>
    </source>
</evidence>
<accession>A0A2P8DFC2</accession>
<keyword evidence="3" id="KW-0808">Transferase</keyword>
<dbReference type="InterPro" id="IPR018485">
    <property type="entry name" value="FGGY_C"/>
</dbReference>
<feature type="domain" description="Carbohydrate kinase FGGY N-terminal" evidence="5">
    <location>
        <begin position="9"/>
        <end position="248"/>
    </location>
</feature>
<evidence type="ECO:0000259" key="5">
    <source>
        <dbReference type="Pfam" id="PF00370"/>
    </source>
</evidence>
<dbReference type="InterPro" id="IPR050406">
    <property type="entry name" value="FGGY_Carb_Kinase"/>
</dbReference>
<dbReference type="GO" id="GO:0042732">
    <property type="term" value="P:D-xylose metabolic process"/>
    <property type="evidence" value="ECO:0007669"/>
    <property type="project" value="UniProtKB-KW"/>
</dbReference>
<evidence type="ECO:0000313" key="8">
    <source>
        <dbReference type="Proteomes" id="UP000240542"/>
    </source>
</evidence>
<dbReference type="PANTHER" id="PTHR43095:SF5">
    <property type="entry name" value="XYLULOSE KINASE"/>
    <property type="match status" value="1"/>
</dbReference>
<keyword evidence="8" id="KW-1185">Reference proteome</keyword>
<evidence type="ECO:0000256" key="3">
    <source>
        <dbReference type="ARBA" id="ARBA00022679"/>
    </source>
</evidence>
<dbReference type="InterPro" id="IPR000577">
    <property type="entry name" value="Carb_kinase_FGGY"/>
</dbReference>
<comment type="caution">
    <text evidence="7">The sequence shown here is derived from an EMBL/GenBank/DDBJ whole genome shotgun (WGS) entry which is preliminary data.</text>
</comment>
<gene>
    <name evidence="7" type="ORF">CLV63_11372</name>
</gene>
<dbReference type="InterPro" id="IPR018484">
    <property type="entry name" value="FGGY_N"/>
</dbReference>
<keyword evidence="4 7" id="KW-0418">Kinase</keyword>
<dbReference type="PIRSF" id="PIRSF000538">
    <property type="entry name" value="GlpK"/>
    <property type="match status" value="1"/>
</dbReference>
<evidence type="ECO:0000256" key="2">
    <source>
        <dbReference type="ARBA" id="ARBA00022629"/>
    </source>
</evidence>
<dbReference type="AlphaFoldDB" id="A0A2P8DFC2"/>
<dbReference type="PANTHER" id="PTHR43095">
    <property type="entry name" value="SUGAR KINASE"/>
    <property type="match status" value="1"/>
</dbReference>
<dbReference type="SUPFAM" id="SSF53067">
    <property type="entry name" value="Actin-like ATPase domain"/>
    <property type="match status" value="2"/>
</dbReference>
<dbReference type="OrthoDB" id="9782710at2"/>
<dbReference type="Proteomes" id="UP000240542">
    <property type="component" value="Unassembled WGS sequence"/>
</dbReference>
<dbReference type="Pfam" id="PF02782">
    <property type="entry name" value="FGGY_C"/>
    <property type="match status" value="1"/>
</dbReference>
<dbReference type="Pfam" id="PF00370">
    <property type="entry name" value="FGGY_N"/>
    <property type="match status" value="1"/>
</dbReference>
<organism evidence="7 8">
    <name type="scientific">Murinocardiopsis flavida</name>
    <dbReference type="NCBI Taxonomy" id="645275"/>
    <lineage>
        <taxon>Bacteria</taxon>
        <taxon>Bacillati</taxon>
        <taxon>Actinomycetota</taxon>
        <taxon>Actinomycetes</taxon>
        <taxon>Streptosporangiales</taxon>
        <taxon>Nocardiopsidaceae</taxon>
        <taxon>Murinocardiopsis</taxon>
    </lineage>
</organism>
<comment type="similarity">
    <text evidence="1">Belongs to the FGGY kinase family.</text>
</comment>
<evidence type="ECO:0000256" key="4">
    <source>
        <dbReference type="ARBA" id="ARBA00022777"/>
    </source>
</evidence>
<dbReference type="GO" id="GO:0016301">
    <property type="term" value="F:kinase activity"/>
    <property type="evidence" value="ECO:0007669"/>
    <property type="project" value="UniProtKB-KW"/>
</dbReference>
<name>A0A2P8DFC2_9ACTN</name>
<proteinExistence type="inferred from homology"/>
<evidence type="ECO:0000259" key="6">
    <source>
        <dbReference type="Pfam" id="PF02782"/>
    </source>
</evidence>
<keyword evidence="2" id="KW-0859">Xylose metabolism</keyword>
<dbReference type="RefSeq" id="WP_106584368.1">
    <property type="nucleotide sequence ID" value="NZ_PYGA01000013.1"/>
</dbReference>
<reference evidence="7 8" key="1">
    <citation type="submission" date="2018-03" db="EMBL/GenBank/DDBJ databases">
        <title>Genomic Encyclopedia of Archaeal and Bacterial Type Strains, Phase II (KMG-II): from individual species to whole genera.</title>
        <authorList>
            <person name="Goeker M."/>
        </authorList>
    </citation>
    <scope>NUCLEOTIDE SEQUENCE [LARGE SCALE GENOMIC DNA]</scope>
    <source>
        <strain evidence="7 8">DSM 45312</strain>
    </source>
</reference>
<sequence>MSTGPTGPLYLGVDLGTSSVKAALLDSGGELHGVSAAAYTLSSPDPSWAEIDPRLWWDAAARAVRACTARRADRVAAVGLSGQMHGVVLSDADGAAVRPAILWPDGRAADRLDRFTALPGDARARLANPPMPGAAGPMLVWLADHEAAALARARWALQPKDWLRLRLTGRAATEPSDASGTLLYDLAADDWAYDVAARLGLRGDLLAPVLPSARSAGGLTREAADALGLRPGTPVAAGAADTAAAALGAALRPGDVQLTIGTGAQVVALADRIGPAPDPRTNVFRTAAPQGYYRLSAIANAGLALEWAVRVFGATWDELYAAAEGDGAGAPVFVPHLAPERGAGLAAGAFTGLKAGHDRADLLHAVLRGVAGGIADAVAALEPDGAAPVRVAGGGARDPRWLALLRRVLGRRLDPVPVHEASVRGAALLAAASTDAPIPPASRP</sequence>
<dbReference type="InterPro" id="IPR043129">
    <property type="entry name" value="ATPase_NBD"/>
</dbReference>
<feature type="domain" description="Carbohydrate kinase FGGY C-terminal" evidence="6">
    <location>
        <begin position="259"/>
        <end position="433"/>
    </location>
</feature>
<keyword evidence="2" id="KW-0119">Carbohydrate metabolism</keyword>
<dbReference type="Gene3D" id="3.30.420.40">
    <property type="match status" value="2"/>
</dbReference>
<dbReference type="EMBL" id="PYGA01000013">
    <property type="protein sequence ID" value="PSK95909.1"/>
    <property type="molecule type" value="Genomic_DNA"/>
</dbReference>
<protein>
    <submittedName>
        <fullName evidence="7">Xylulokinase</fullName>
    </submittedName>
</protein>